<reference evidence="2" key="3">
    <citation type="submission" date="2025-09" db="UniProtKB">
        <authorList>
            <consortium name="Ensembl"/>
        </authorList>
    </citation>
    <scope>IDENTIFICATION</scope>
</reference>
<protein>
    <submittedName>
        <fullName evidence="2">Uncharacterized protein</fullName>
    </submittedName>
</protein>
<organism evidence="2 3">
    <name type="scientific">Coturnix japonica</name>
    <name type="common">Japanese quail</name>
    <name type="synonym">Coturnix coturnix japonica</name>
    <dbReference type="NCBI Taxonomy" id="93934"/>
    <lineage>
        <taxon>Eukaryota</taxon>
        <taxon>Metazoa</taxon>
        <taxon>Chordata</taxon>
        <taxon>Craniata</taxon>
        <taxon>Vertebrata</taxon>
        <taxon>Euteleostomi</taxon>
        <taxon>Archelosauria</taxon>
        <taxon>Archosauria</taxon>
        <taxon>Dinosauria</taxon>
        <taxon>Saurischia</taxon>
        <taxon>Theropoda</taxon>
        <taxon>Coelurosauria</taxon>
        <taxon>Aves</taxon>
        <taxon>Neognathae</taxon>
        <taxon>Galloanserae</taxon>
        <taxon>Galliformes</taxon>
        <taxon>Phasianidae</taxon>
        <taxon>Perdicinae</taxon>
        <taxon>Coturnix</taxon>
    </lineage>
</organism>
<reference evidence="2" key="1">
    <citation type="submission" date="2015-11" db="EMBL/GenBank/DDBJ databases">
        <authorList>
            <consortium name="International Coturnix japonica Genome Analysis Consortium"/>
            <person name="Warren W."/>
            <person name="Burt D.W."/>
            <person name="Antin P.B."/>
            <person name="Lanford R."/>
            <person name="Gros J."/>
            <person name="Wilson R.K."/>
        </authorList>
    </citation>
    <scope>NUCLEOTIDE SEQUENCE [LARGE SCALE GENOMIC DNA]</scope>
</reference>
<proteinExistence type="predicted"/>
<dbReference type="AlphaFoldDB" id="A0A8C2SNI7"/>
<reference evidence="2" key="2">
    <citation type="submission" date="2025-08" db="UniProtKB">
        <authorList>
            <consortium name="Ensembl"/>
        </authorList>
    </citation>
    <scope>IDENTIFICATION</scope>
</reference>
<evidence type="ECO:0000313" key="3">
    <source>
        <dbReference type="Proteomes" id="UP000694412"/>
    </source>
</evidence>
<name>A0A8C2SNI7_COTJA</name>
<accession>A0A8C2SNI7</accession>
<feature type="compositionally biased region" description="Basic and acidic residues" evidence="1">
    <location>
        <begin position="1"/>
        <end position="12"/>
    </location>
</feature>
<sequence>VHGHEQGWRSDQDELQGPQADVGDGEEVVIANIFATRLQSVADKVILLISPDSLCSHNQDHDTEDEQDCEPYLPNAGGVSPVHCLVLKKHVLLGHIG</sequence>
<evidence type="ECO:0000313" key="2">
    <source>
        <dbReference type="Ensembl" id="ENSCJPP00005001411.1"/>
    </source>
</evidence>
<dbReference type="Proteomes" id="UP000694412">
    <property type="component" value="Chromosome 1"/>
</dbReference>
<keyword evidence="3" id="KW-1185">Reference proteome</keyword>
<evidence type="ECO:0000256" key="1">
    <source>
        <dbReference type="SAM" id="MobiDB-lite"/>
    </source>
</evidence>
<dbReference type="Ensembl" id="ENSCJPT00005002360.1">
    <property type="protein sequence ID" value="ENSCJPP00005001411.1"/>
    <property type="gene ID" value="ENSCJPG00005001442.1"/>
</dbReference>
<dbReference type="GeneTree" id="ENSGT01100000263686"/>
<feature type="region of interest" description="Disordered" evidence="1">
    <location>
        <begin position="1"/>
        <end position="22"/>
    </location>
</feature>